<dbReference type="GeneID" id="37267838"/>
<dbReference type="EMBL" id="KZ819298">
    <property type="protein sequence ID" value="PWN96721.1"/>
    <property type="molecule type" value="Genomic_DNA"/>
</dbReference>
<dbReference type="PANTHER" id="PTHR45694">
    <property type="entry name" value="GLUTAREDOXIN 2"/>
    <property type="match status" value="1"/>
</dbReference>
<keyword evidence="4" id="KW-0249">Electron transport</keyword>
<dbReference type="PANTHER" id="PTHR45694:SF18">
    <property type="entry name" value="GLUTAREDOXIN-1-RELATED"/>
    <property type="match status" value="1"/>
</dbReference>
<evidence type="ECO:0000256" key="1">
    <source>
        <dbReference type="ARBA" id="ARBA00000217"/>
    </source>
</evidence>
<sequence>MSAAKIVEDVIKANVIAVFSKSYCPYCTRVKKALPSLNQSSIKILELDEMSNGSELQNSLAEKTGQRSVPNIFINGTHVGGCDDFFAKQKSGEIEKLLKQ</sequence>
<keyword evidence="3" id="KW-0813">Transport</keyword>
<dbReference type="STRING" id="58919.A0A316Z591"/>
<name>A0A316Z591_9BASI</name>
<gene>
    <name evidence="9" type="ORF">FA09DRAFT_299584</name>
</gene>
<comment type="catalytic activity">
    <reaction evidence="1">
        <text>2 glutathione + H2O2 = glutathione disulfide + 2 H2O</text>
        <dbReference type="Rhea" id="RHEA:16833"/>
        <dbReference type="ChEBI" id="CHEBI:15377"/>
        <dbReference type="ChEBI" id="CHEBI:16240"/>
        <dbReference type="ChEBI" id="CHEBI:57925"/>
        <dbReference type="ChEBI" id="CHEBI:58297"/>
        <dbReference type="EC" id="1.11.1.9"/>
    </reaction>
</comment>
<dbReference type="InterPro" id="IPR014025">
    <property type="entry name" value="Glutaredoxin_subgr"/>
</dbReference>
<dbReference type="RefSeq" id="XP_025597000.1">
    <property type="nucleotide sequence ID" value="XM_025740292.1"/>
</dbReference>
<keyword evidence="10" id="KW-1185">Reference proteome</keyword>
<evidence type="ECO:0000256" key="3">
    <source>
        <dbReference type="ARBA" id="ARBA00022448"/>
    </source>
</evidence>
<evidence type="ECO:0000256" key="7">
    <source>
        <dbReference type="ARBA" id="ARBA00035808"/>
    </source>
</evidence>
<dbReference type="InterPro" id="IPR002109">
    <property type="entry name" value="Glutaredoxin"/>
</dbReference>
<dbReference type="OrthoDB" id="418495at2759"/>
<reference evidence="9 10" key="1">
    <citation type="journal article" date="2018" name="Mol. Biol. Evol.">
        <title>Broad Genomic Sampling Reveals a Smut Pathogenic Ancestry of the Fungal Clade Ustilaginomycotina.</title>
        <authorList>
            <person name="Kijpornyongpan T."/>
            <person name="Mondo S.J."/>
            <person name="Barry K."/>
            <person name="Sandor L."/>
            <person name="Lee J."/>
            <person name="Lipzen A."/>
            <person name="Pangilinan J."/>
            <person name="LaButti K."/>
            <person name="Hainaut M."/>
            <person name="Henrissat B."/>
            <person name="Grigoriev I.V."/>
            <person name="Spatafora J.W."/>
            <person name="Aime M.C."/>
        </authorList>
    </citation>
    <scope>NUCLEOTIDE SEQUENCE [LARGE SCALE GENOMIC DNA]</scope>
    <source>
        <strain evidence="9 10">MCA 4186</strain>
    </source>
</reference>
<dbReference type="InterPro" id="IPR011767">
    <property type="entry name" value="GLR_AS"/>
</dbReference>
<dbReference type="GO" id="GO:0004364">
    <property type="term" value="F:glutathione transferase activity"/>
    <property type="evidence" value="ECO:0007669"/>
    <property type="project" value="UniProtKB-EC"/>
</dbReference>
<protein>
    <recommendedName>
        <fullName evidence="2">glutathione peroxidase</fullName>
        <ecNumber evidence="2">1.11.1.9</ecNumber>
    </recommendedName>
</protein>
<dbReference type="InterPro" id="IPR011899">
    <property type="entry name" value="Glutaredoxin_euk/vir"/>
</dbReference>
<dbReference type="Proteomes" id="UP000245946">
    <property type="component" value="Unassembled WGS sequence"/>
</dbReference>
<dbReference type="CDD" id="cd03419">
    <property type="entry name" value="GRX_GRXh_1_2_like"/>
    <property type="match status" value="1"/>
</dbReference>
<dbReference type="PROSITE" id="PS00195">
    <property type="entry name" value="GLUTAREDOXIN_1"/>
    <property type="match status" value="1"/>
</dbReference>
<dbReference type="EC" id="1.11.1.9" evidence="2"/>
<dbReference type="InterPro" id="IPR036249">
    <property type="entry name" value="Thioredoxin-like_sf"/>
</dbReference>
<evidence type="ECO:0000256" key="4">
    <source>
        <dbReference type="ARBA" id="ARBA00022982"/>
    </source>
</evidence>
<evidence type="ECO:0000256" key="5">
    <source>
        <dbReference type="ARBA" id="ARBA00023157"/>
    </source>
</evidence>
<dbReference type="GO" id="GO:0015038">
    <property type="term" value="F:glutathione disulfide oxidoreductase activity"/>
    <property type="evidence" value="ECO:0007669"/>
    <property type="project" value="TreeGrafter"/>
</dbReference>
<dbReference type="Gene3D" id="3.40.30.10">
    <property type="entry name" value="Glutaredoxin"/>
    <property type="match status" value="1"/>
</dbReference>
<comment type="catalytic activity">
    <reaction evidence="7">
        <text>1-chloro-2,4-dinitrobenzene + glutathione = 2,4-dinitrophenyl-S-glutathione + chloride + H(+)</text>
        <dbReference type="Rhea" id="RHEA:51220"/>
        <dbReference type="ChEBI" id="CHEBI:15378"/>
        <dbReference type="ChEBI" id="CHEBI:17996"/>
        <dbReference type="ChEBI" id="CHEBI:34718"/>
        <dbReference type="ChEBI" id="CHEBI:57925"/>
        <dbReference type="ChEBI" id="CHEBI:133977"/>
        <dbReference type="EC" id="2.5.1.18"/>
    </reaction>
</comment>
<dbReference type="Pfam" id="PF00462">
    <property type="entry name" value="Glutaredoxin"/>
    <property type="match status" value="1"/>
</dbReference>
<feature type="domain" description="Glutaredoxin" evidence="8">
    <location>
        <begin position="16"/>
        <end position="79"/>
    </location>
</feature>
<dbReference type="PROSITE" id="PS51354">
    <property type="entry name" value="GLUTAREDOXIN_2"/>
    <property type="match status" value="1"/>
</dbReference>
<evidence type="ECO:0000256" key="6">
    <source>
        <dbReference type="ARBA" id="ARBA00023284"/>
    </source>
</evidence>
<dbReference type="FunFam" id="3.40.30.10:FF:000026">
    <property type="entry name" value="Glutaredoxin 2"/>
    <property type="match status" value="1"/>
</dbReference>
<organism evidence="9 10">
    <name type="scientific">Tilletiopsis washingtonensis</name>
    <dbReference type="NCBI Taxonomy" id="58919"/>
    <lineage>
        <taxon>Eukaryota</taxon>
        <taxon>Fungi</taxon>
        <taxon>Dikarya</taxon>
        <taxon>Basidiomycota</taxon>
        <taxon>Ustilaginomycotina</taxon>
        <taxon>Exobasidiomycetes</taxon>
        <taxon>Entylomatales</taxon>
        <taxon>Entylomatales incertae sedis</taxon>
        <taxon>Tilletiopsis</taxon>
    </lineage>
</organism>
<evidence type="ECO:0000313" key="10">
    <source>
        <dbReference type="Proteomes" id="UP000245946"/>
    </source>
</evidence>
<dbReference type="GO" id="GO:0034599">
    <property type="term" value="P:cellular response to oxidative stress"/>
    <property type="evidence" value="ECO:0007669"/>
    <property type="project" value="TreeGrafter"/>
</dbReference>
<dbReference type="PRINTS" id="PR00160">
    <property type="entry name" value="GLUTAREDOXIN"/>
</dbReference>
<dbReference type="SUPFAM" id="SSF52833">
    <property type="entry name" value="Thioredoxin-like"/>
    <property type="match status" value="1"/>
</dbReference>
<evidence type="ECO:0000259" key="8">
    <source>
        <dbReference type="Pfam" id="PF00462"/>
    </source>
</evidence>
<dbReference type="GO" id="GO:0004602">
    <property type="term" value="F:glutathione peroxidase activity"/>
    <property type="evidence" value="ECO:0007669"/>
    <property type="project" value="UniProtKB-EC"/>
</dbReference>
<evidence type="ECO:0000313" key="9">
    <source>
        <dbReference type="EMBL" id="PWN96721.1"/>
    </source>
</evidence>
<dbReference type="AlphaFoldDB" id="A0A316Z591"/>
<dbReference type="GO" id="GO:0005737">
    <property type="term" value="C:cytoplasm"/>
    <property type="evidence" value="ECO:0007669"/>
    <property type="project" value="TreeGrafter"/>
</dbReference>
<keyword evidence="6" id="KW-0676">Redox-active center</keyword>
<accession>A0A316Z591</accession>
<proteinExistence type="predicted"/>
<keyword evidence="5" id="KW-1015">Disulfide bond</keyword>
<dbReference type="NCBIfam" id="TIGR02180">
    <property type="entry name" value="GRX_euk"/>
    <property type="match status" value="1"/>
</dbReference>
<evidence type="ECO:0000256" key="2">
    <source>
        <dbReference type="ARBA" id="ARBA00012310"/>
    </source>
</evidence>